<evidence type="ECO:0000313" key="2">
    <source>
        <dbReference type="Proteomes" id="UP001290455"/>
    </source>
</evidence>
<reference evidence="1 2" key="1">
    <citation type="submission" date="2023-11" db="EMBL/GenBank/DDBJ databases">
        <title>Bacillus jintuensis, isolated from a mudflat on the Beibu Gulf coast.</title>
        <authorList>
            <person name="Li M."/>
        </authorList>
    </citation>
    <scope>NUCLEOTIDE SEQUENCE [LARGE SCALE GENOMIC DNA]</scope>
    <source>
        <strain evidence="1 2">31A1R</strain>
    </source>
</reference>
<protein>
    <submittedName>
        <fullName evidence="1">Uncharacterized protein</fullName>
    </submittedName>
</protein>
<dbReference type="RefSeq" id="WP_322447009.1">
    <property type="nucleotide sequence ID" value="NZ_JAXOFX010000008.1"/>
</dbReference>
<sequence>MLLIGESINLDQKITSNIQTSFYNGKVVPCLIYQGHYIKEVNDKIQTTKTGLKEIIEEVIVSTNENSVFPSFLVTRQIGTDNPNSGIPKDKPQTRVSLIYVENNDIRVWTPTNKEIIKDLKFLCEHAGKQYMAIFKEINNILGTREDFSVQQLVDSFVKEAFHFPASWSPFIRGSFNDRKVPVAALFCLIKNILVSEDMRFDGSNHLGRYRFQVAALDHVLGNKPIDDIL</sequence>
<organism evidence="1 2">
    <name type="scientific">Robertmurraya mangrovi</name>
    <dbReference type="NCBI Taxonomy" id="3098077"/>
    <lineage>
        <taxon>Bacteria</taxon>
        <taxon>Bacillati</taxon>
        <taxon>Bacillota</taxon>
        <taxon>Bacilli</taxon>
        <taxon>Bacillales</taxon>
        <taxon>Bacillaceae</taxon>
        <taxon>Robertmurraya</taxon>
    </lineage>
</organism>
<comment type="caution">
    <text evidence="1">The sequence shown here is derived from an EMBL/GenBank/DDBJ whole genome shotgun (WGS) entry which is preliminary data.</text>
</comment>
<dbReference type="Proteomes" id="UP001290455">
    <property type="component" value="Unassembled WGS sequence"/>
</dbReference>
<evidence type="ECO:0000313" key="1">
    <source>
        <dbReference type="EMBL" id="MDZ5472707.1"/>
    </source>
</evidence>
<dbReference type="EMBL" id="JAXOFX010000008">
    <property type="protein sequence ID" value="MDZ5472707.1"/>
    <property type="molecule type" value="Genomic_DNA"/>
</dbReference>
<keyword evidence="2" id="KW-1185">Reference proteome</keyword>
<proteinExistence type="predicted"/>
<gene>
    <name evidence="1" type="ORF">SM124_13295</name>
</gene>
<accession>A0ABU5IZZ1</accession>
<name>A0ABU5IZZ1_9BACI</name>